<name>A0A0H3WUP1_9BURK</name>
<dbReference type="Pfam" id="PF20552">
    <property type="entry name" value="HTH_62"/>
    <property type="match status" value="1"/>
</dbReference>
<sequence>MMDRYLEPHQARRHEPTQYESLLGDAIERAYAAGTHDLAGLVAYLNRTGPGPQDGEVWTEEIYKAQIAKLAEE</sequence>
<evidence type="ECO:0000313" key="3">
    <source>
        <dbReference type="Proteomes" id="UP000035651"/>
    </source>
</evidence>
<organism evidence="2 3">
    <name type="scientific">Pandoraea faecigallinarum</name>
    <dbReference type="NCBI Taxonomy" id="656179"/>
    <lineage>
        <taxon>Bacteria</taxon>
        <taxon>Pseudomonadati</taxon>
        <taxon>Pseudomonadota</taxon>
        <taxon>Betaproteobacteria</taxon>
        <taxon>Burkholderiales</taxon>
        <taxon>Burkholderiaceae</taxon>
        <taxon>Pandoraea</taxon>
    </lineage>
</organism>
<protein>
    <recommendedName>
        <fullName evidence="1">Recombinase-like domain-containing protein</fullName>
    </recommendedName>
</protein>
<dbReference type="EMBL" id="CP011807">
    <property type="protein sequence ID" value="AKM31457.1"/>
    <property type="molecule type" value="Genomic_DNA"/>
</dbReference>
<gene>
    <name evidence="2" type="ORF">AB870_17035</name>
</gene>
<dbReference type="InterPro" id="IPR046789">
    <property type="entry name" value="HTH_62"/>
</dbReference>
<reference evidence="2" key="1">
    <citation type="submission" date="2016-06" db="EMBL/GenBank/DDBJ databases">
        <title>Complete Genome Sequence of Pandoraea faecigallinarum DSM-23572.</title>
        <authorList>
            <person name="Yong D."/>
            <person name="Ee R."/>
            <person name="Lim Y.-L."/>
            <person name="Yin W.-F."/>
            <person name="Chan K.-G."/>
        </authorList>
    </citation>
    <scope>NUCLEOTIDE SEQUENCE</scope>
    <source>
        <strain evidence="2">DSM 23572</strain>
    </source>
</reference>
<accession>A0A0H3WUP1</accession>
<dbReference type="Proteomes" id="UP000035651">
    <property type="component" value="Chromosome"/>
</dbReference>
<dbReference type="STRING" id="656179.AB870_17035"/>
<dbReference type="PATRIC" id="fig|656179.3.peg.3625"/>
<dbReference type="KEGG" id="pfg:AB870_17035"/>
<proteinExistence type="predicted"/>
<evidence type="ECO:0000259" key="1">
    <source>
        <dbReference type="Pfam" id="PF20552"/>
    </source>
</evidence>
<dbReference type="AlphaFoldDB" id="A0A0H3WUP1"/>
<keyword evidence="3" id="KW-1185">Reference proteome</keyword>
<feature type="domain" description="Recombinase-like" evidence="1">
    <location>
        <begin position="1"/>
        <end position="72"/>
    </location>
</feature>
<evidence type="ECO:0000313" key="2">
    <source>
        <dbReference type="EMBL" id="AKM31457.1"/>
    </source>
</evidence>